<evidence type="ECO:0000313" key="1">
    <source>
        <dbReference type="EMBL" id="NYE94658.1"/>
    </source>
</evidence>
<name>A0A7Y9LS98_9MICC</name>
<evidence type="ECO:0008006" key="3">
    <source>
        <dbReference type="Google" id="ProtNLM"/>
    </source>
</evidence>
<evidence type="ECO:0000313" key="2">
    <source>
        <dbReference type="Proteomes" id="UP000521748"/>
    </source>
</evidence>
<dbReference type="AlphaFoldDB" id="A0A7Y9LS98"/>
<proteinExistence type="predicted"/>
<protein>
    <recommendedName>
        <fullName evidence="3">Excreted virulence factor EspC, type VII ESX diderm</fullName>
    </recommendedName>
</protein>
<keyword evidence="2" id="KW-1185">Reference proteome</keyword>
<dbReference type="RefSeq" id="WP_179388392.1">
    <property type="nucleotide sequence ID" value="NZ_JACBYQ010000001.1"/>
</dbReference>
<sequence>MSDLLTSTAFFESRAKTVLGVSGDLTAAVAIPVMDAGTGGFAHAVEAVNSALKDQIAEAQELFYAAAQGIRSAAQSFTAADQSLAGKLPHGVTLS</sequence>
<reference evidence="1 2" key="1">
    <citation type="submission" date="2020-07" db="EMBL/GenBank/DDBJ databases">
        <title>Sequencing the genomes of 1000 actinobacteria strains.</title>
        <authorList>
            <person name="Klenk H.-P."/>
        </authorList>
    </citation>
    <scope>NUCLEOTIDE SEQUENCE [LARGE SCALE GENOMIC DNA]</scope>
    <source>
        <strain evidence="1 2">DSM 102047</strain>
    </source>
</reference>
<dbReference type="EMBL" id="JACBYQ010000001">
    <property type="protein sequence ID" value="NYE94658.1"/>
    <property type="molecule type" value="Genomic_DNA"/>
</dbReference>
<accession>A0A7Y9LS98</accession>
<gene>
    <name evidence="1" type="ORF">FHU41_000879</name>
</gene>
<comment type="caution">
    <text evidence="1">The sequence shown here is derived from an EMBL/GenBank/DDBJ whole genome shotgun (WGS) entry which is preliminary data.</text>
</comment>
<dbReference type="Proteomes" id="UP000521748">
    <property type="component" value="Unassembled WGS sequence"/>
</dbReference>
<organism evidence="1 2">
    <name type="scientific">Psychromicrobium silvestre</name>
    <dbReference type="NCBI Taxonomy" id="1645614"/>
    <lineage>
        <taxon>Bacteria</taxon>
        <taxon>Bacillati</taxon>
        <taxon>Actinomycetota</taxon>
        <taxon>Actinomycetes</taxon>
        <taxon>Micrococcales</taxon>
        <taxon>Micrococcaceae</taxon>
        <taxon>Psychromicrobium</taxon>
    </lineage>
</organism>